<feature type="transmembrane region" description="Helical" evidence="7">
    <location>
        <begin position="494"/>
        <end position="520"/>
    </location>
</feature>
<evidence type="ECO:0000256" key="2">
    <source>
        <dbReference type="ARBA" id="ARBA00022692"/>
    </source>
</evidence>
<dbReference type="PROSITE" id="PS00154">
    <property type="entry name" value="ATPASE_E1_E2"/>
    <property type="match status" value="1"/>
</dbReference>
<evidence type="ECO:0000256" key="1">
    <source>
        <dbReference type="ARBA" id="ARBA00004370"/>
    </source>
</evidence>
<evidence type="ECO:0000256" key="7">
    <source>
        <dbReference type="RuleBase" id="RU362081"/>
    </source>
</evidence>
<reference evidence="11 12" key="1">
    <citation type="journal article" date="2020" name="Genomics">
        <title>Complete, high-quality genomes from long-read metagenomic sequencing of two wolf lichen thalli reveals enigmatic genome architecture.</title>
        <authorList>
            <person name="McKenzie S.K."/>
            <person name="Walston R.F."/>
            <person name="Allen J.L."/>
        </authorList>
    </citation>
    <scope>NUCLEOTIDE SEQUENCE [LARGE SCALE GENOMIC DNA]</scope>
    <source>
        <strain evidence="11">WasteWater1</strain>
    </source>
</reference>
<evidence type="ECO:0000256" key="6">
    <source>
        <dbReference type="ARBA" id="ARBA00023136"/>
    </source>
</evidence>
<feature type="transmembrane region" description="Helical" evidence="7">
    <location>
        <begin position="303"/>
        <end position="326"/>
    </location>
</feature>
<dbReference type="InterPro" id="IPR023214">
    <property type="entry name" value="HAD_sf"/>
</dbReference>
<dbReference type="GeneID" id="59336023"/>
<keyword evidence="3 7" id="KW-0479">Metal-binding</keyword>
<dbReference type="RefSeq" id="XP_037155832.1">
    <property type="nucleotide sequence ID" value="XM_037298496.1"/>
</dbReference>
<dbReference type="InterPro" id="IPR001757">
    <property type="entry name" value="P_typ_ATPase"/>
</dbReference>
<dbReference type="InterPro" id="IPR036412">
    <property type="entry name" value="HAD-like_sf"/>
</dbReference>
<dbReference type="InterPro" id="IPR023298">
    <property type="entry name" value="ATPase_P-typ_TM_dom_sf"/>
</dbReference>
<dbReference type="NCBIfam" id="TIGR01494">
    <property type="entry name" value="ATPase_P-type"/>
    <property type="match status" value="1"/>
</dbReference>
<dbReference type="EMBL" id="JACCJB010000004">
    <property type="protein sequence ID" value="KAF6227898.1"/>
    <property type="molecule type" value="Genomic_DNA"/>
</dbReference>
<dbReference type="InterPro" id="IPR036163">
    <property type="entry name" value="HMA_dom_sf"/>
</dbReference>
<dbReference type="Proteomes" id="UP000593566">
    <property type="component" value="Unassembled WGS sequence"/>
</dbReference>
<feature type="compositionally biased region" description="Basic and acidic residues" evidence="8">
    <location>
        <begin position="1"/>
        <end position="11"/>
    </location>
</feature>
<evidence type="ECO:0000259" key="10">
    <source>
        <dbReference type="Pfam" id="PF24534"/>
    </source>
</evidence>
<dbReference type="SFLD" id="SFLDS00003">
    <property type="entry name" value="Haloacid_Dehalogenase"/>
    <property type="match status" value="1"/>
</dbReference>
<dbReference type="PROSITE" id="PS01229">
    <property type="entry name" value="COF_2"/>
    <property type="match status" value="1"/>
</dbReference>
<keyword evidence="7" id="KW-0547">Nucleotide-binding</keyword>
<dbReference type="GO" id="GO:0016020">
    <property type="term" value="C:membrane"/>
    <property type="evidence" value="ECO:0007669"/>
    <property type="project" value="UniProtKB-SubCell"/>
</dbReference>
<comment type="similarity">
    <text evidence="7">Belongs to the cation transport ATPase (P-type) (TC 3.A.3) family. Type IB subfamily.</text>
</comment>
<dbReference type="PRINTS" id="PR00119">
    <property type="entry name" value="CATATPASE"/>
</dbReference>
<feature type="domain" description="P-type ATPase A" evidence="9">
    <location>
        <begin position="390"/>
        <end position="478"/>
    </location>
</feature>
<dbReference type="InterPro" id="IPR023299">
    <property type="entry name" value="ATPase_P-typ_cyto_dom_N"/>
</dbReference>
<keyword evidence="6 7" id="KW-0472">Membrane</keyword>
<feature type="transmembrane region" description="Helical" evidence="7">
    <location>
        <begin position="532"/>
        <end position="562"/>
    </location>
</feature>
<dbReference type="Gene3D" id="3.40.1110.10">
    <property type="entry name" value="Calcium-transporting ATPase, cytoplasmic domain N"/>
    <property type="match status" value="1"/>
</dbReference>
<dbReference type="SFLD" id="SFLDF00027">
    <property type="entry name" value="p-type_atpase"/>
    <property type="match status" value="1"/>
</dbReference>
<dbReference type="Pfam" id="PF24534">
    <property type="entry name" value="HMA_PCA1"/>
    <property type="match status" value="1"/>
</dbReference>
<dbReference type="SUPFAM" id="SSF55008">
    <property type="entry name" value="HMA, heavy metal-associated domain"/>
    <property type="match status" value="1"/>
</dbReference>
<gene>
    <name evidence="11" type="ORF">HO133_007626</name>
</gene>
<dbReference type="InterPro" id="IPR018303">
    <property type="entry name" value="ATPase_P-typ_P_site"/>
</dbReference>
<feature type="transmembrane region" description="Helical" evidence="7">
    <location>
        <begin position="268"/>
        <end position="291"/>
    </location>
</feature>
<dbReference type="InterPro" id="IPR059000">
    <property type="entry name" value="ATPase_P-type_domA"/>
</dbReference>
<dbReference type="Pfam" id="PF00702">
    <property type="entry name" value="Hydrolase"/>
    <property type="match status" value="1"/>
</dbReference>
<dbReference type="Gene3D" id="3.40.50.1000">
    <property type="entry name" value="HAD superfamily/HAD-like"/>
    <property type="match status" value="1"/>
</dbReference>
<dbReference type="Gene3D" id="2.70.150.10">
    <property type="entry name" value="Calcium-transporting ATPase, cytoplasmic transduction domain A"/>
    <property type="match status" value="1"/>
</dbReference>
<dbReference type="Gene3D" id="3.30.70.100">
    <property type="match status" value="1"/>
</dbReference>
<feature type="region of interest" description="Disordered" evidence="8">
    <location>
        <begin position="41"/>
        <end position="67"/>
    </location>
</feature>
<dbReference type="SFLD" id="SFLDG00002">
    <property type="entry name" value="C1.7:_P-type_atpase_like"/>
    <property type="match status" value="1"/>
</dbReference>
<dbReference type="PANTHER" id="PTHR46594:SF4">
    <property type="entry name" value="P-TYPE CATION-TRANSPORTING ATPASE"/>
    <property type="match status" value="1"/>
</dbReference>
<evidence type="ECO:0000256" key="4">
    <source>
        <dbReference type="ARBA" id="ARBA00022967"/>
    </source>
</evidence>
<feature type="compositionally biased region" description="Basic and acidic residues" evidence="8">
    <location>
        <begin position="49"/>
        <end position="63"/>
    </location>
</feature>
<keyword evidence="5 7" id="KW-1133">Transmembrane helix</keyword>
<dbReference type="GO" id="GO:0019829">
    <property type="term" value="F:ATPase-coupled monoatomic cation transmembrane transporter activity"/>
    <property type="evidence" value="ECO:0007669"/>
    <property type="project" value="InterPro"/>
</dbReference>
<keyword evidence="7" id="KW-0067">ATP-binding</keyword>
<keyword evidence="2 7" id="KW-0812">Transmembrane</keyword>
<dbReference type="InterPro" id="IPR027256">
    <property type="entry name" value="P-typ_ATPase_IB"/>
</dbReference>
<feature type="transmembrane region" description="Helical" evidence="7">
    <location>
        <begin position="841"/>
        <end position="862"/>
    </location>
</feature>
<evidence type="ECO:0000313" key="11">
    <source>
        <dbReference type="EMBL" id="KAF6227898.1"/>
    </source>
</evidence>
<dbReference type="AlphaFoldDB" id="A0A8H6FHC0"/>
<feature type="transmembrane region" description="Helical" evidence="7">
    <location>
        <begin position="241"/>
        <end position="262"/>
    </location>
</feature>
<dbReference type="InterPro" id="IPR044492">
    <property type="entry name" value="P_typ_ATPase_HD_dom"/>
</dbReference>
<feature type="transmembrane region" description="Helical" evidence="7">
    <location>
        <begin position="338"/>
        <end position="356"/>
    </location>
</feature>
<dbReference type="Pfam" id="PF00122">
    <property type="entry name" value="E1-E2_ATPase"/>
    <property type="match status" value="1"/>
</dbReference>
<keyword evidence="12" id="KW-1185">Reference proteome</keyword>
<name>A0A8H6FHC0_9LECA</name>
<comment type="caution">
    <text evidence="11">The sequence shown here is derived from an EMBL/GenBank/DDBJ whole genome shotgun (WGS) entry which is preliminary data.</text>
</comment>
<evidence type="ECO:0000313" key="12">
    <source>
        <dbReference type="Proteomes" id="UP000593566"/>
    </source>
</evidence>
<evidence type="ECO:0000256" key="8">
    <source>
        <dbReference type="SAM" id="MobiDB-lite"/>
    </source>
</evidence>
<dbReference type="NCBIfam" id="TIGR01525">
    <property type="entry name" value="ATPase-IB_hvy"/>
    <property type="match status" value="1"/>
</dbReference>
<comment type="subcellular location">
    <subcellularLocation>
        <location evidence="1 7">Membrane</location>
    </subcellularLocation>
</comment>
<accession>A0A8H6FHC0</accession>
<dbReference type="InterPro" id="IPR056236">
    <property type="entry name" value="HMA_PCA1"/>
</dbReference>
<sequence length="893" mass="95436">MSLFHSSKDGSSDGDVSHISTTSPCAGDDCCREQQRQDEGTCHTGVIEKPLDPHHVTGHESNRPIRAAHRSGTLRKYVLDDVEEGSAYTEHVILKFQGSNCPGCTSKISKAFESLPAVHNLQMNTILLQAEFDLDLAKSSVRDVIDSVKSATGRACQRIGDGWQELDVVVSGICGDFRADAMLPVGVKDVTQVNRHTFSIKYDADIIGARQLLKALNTDLASPVSLALPKSHDEVPTEIRATAFTTALSWIFTIPILVLAWAPLPKHMIAYDAVSLALATVVQVVVAGPFYPRALRSLILNRVVDLDLLVVLSTSITYGFSVASFICEVKGTRLVSGIYFETSALLITFIMMGRLMSDFACHRAFRIGSIKSLQTRSALLVDISNSFLDKELDVDVRLLQLGDTFRVKPSCPVATDGTIVSGVSEFDESVLTGEASLVEKTAGSSVIAGSVNLGDAVLVRVTRLPGSNTIDEIAGMVEEVTHSKTKAQHTADEVARWIVPASATLAMLTLVVWFAVGITIQEESAGSAILKAIPYAISVLVVCCPCAVAFAVPMVLVIASGVGAKHGVVFRSAEVMRAARGVTHVVFDKTGTLTQGCLSVVSDEYCSETQNLGAAIVVALTSQSDHPVSLAVSKHLKAAGVEPATVTHVTPVVGKGIEGTYNGRIVRIGNARWLGVEDQLPVRSLLSQNLTVLCATQGDRLVAVFGLEATLREEASTVVASLVERGIAVSIISGDEIGAVQKVALKLGISHEVIRAKCTPRKKQQYVKELMQADKNTVLFCGDGVNDAAALSQASVGVHMKSGPGTAWIAGDAVLIRPSLLGILVLIDLSRDSCRQMVFNFTWAAVYNVVAILFAAGAFIHVRLSPQYAGLGEAVSVLPVILVPLQLRWRKYL</sequence>
<proteinExistence type="inferred from homology"/>
<dbReference type="GO" id="GO:0046872">
    <property type="term" value="F:metal ion binding"/>
    <property type="evidence" value="ECO:0007669"/>
    <property type="project" value="UniProtKB-KW"/>
</dbReference>
<protein>
    <submittedName>
        <fullName evidence="11">Uncharacterized protein</fullName>
    </submittedName>
</protein>
<feature type="region of interest" description="Disordered" evidence="8">
    <location>
        <begin position="1"/>
        <end position="20"/>
    </location>
</feature>
<dbReference type="SUPFAM" id="SSF56784">
    <property type="entry name" value="HAD-like"/>
    <property type="match status" value="1"/>
</dbReference>
<feature type="domain" description="PCA1 HMA heavy metal-associated" evidence="10">
    <location>
        <begin position="161"/>
        <end position="223"/>
    </location>
</feature>
<keyword evidence="4" id="KW-1278">Translocase</keyword>
<dbReference type="InterPro" id="IPR008250">
    <property type="entry name" value="ATPase_P-typ_transduc_dom_A_sf"/>
</dbReference>
<dbReference type="NCBIfam" id="TIGR01511">
    <property type="entry name" value="ATPase-IB1_Cu"/>
    <property type="match status" value="1"/>
</dbReference>
<organism evidence="11 12">
    <name type="scientific">Letharia lupina</name>
    <dbReference type="NCBI Taxonomy" id="560253"/>
    <lineage>
        <taxon>Eukaryota</taxon>
        <taxon>Fungi</taxon>
        <taxon>Dikarya</taxon>
        <taxon>Ascomycota</taxon>
        <taxon>Pezizomycotina</taxon>
        <taxon>Lecanoromycetes</taxon>
        <taxon>OSLEUM clade</taxon>
        <taxon>Lecanoromycetidae</taxon>
        <taxon>Lecanorales</taxon>
        <taxon>Lecanorineae</taxon>
        <taxon>Parmeliaceae</taxon>
        <taxon>Letharia</taxon>
    </lineage>
</organism>
<dbReference type="PANTHER" id="PTHR46594">
    <property type="entry name" value="P-TYPE CATION-TRANSPORTING ATPASE"/>
    <property type="match status" value="1"/>
</dbReference>
<dbReference type="GO" id="GO:0005524">
    <property type="term" value="F:ATP binding"/>
    <property type="evidence" value="ECO:0007669"/>
    <property type="project" value="UniProtKB-UniRule"/>
</dbReference>
<evidence type="ECO:0000256" key="3">
    <source>
        <dbReference type="ARBA" id="ARBA00022723"/>
    </source>
</evidence>
<evidence type="ECO:0000259" key="9">
    <source>
        <dbReference type="Pfam" id="PF00122"/>
    </source>
</evidence>
<feature type="transmembrane region" description="Helical" evidence="7">
    <location>
        <begin position="868"/>
        <end position="887"/>
    </location>
</feature>
<dbReference type="SUPFAM" id="SSF81665">
    <property type="entry name" value="Calcium ATPase, transmembrane domain M"/>
    <property type="match status" value="1"/>
</dbReference>
<dbReference type="GO" id="GO:0016887">
    <property type="term" value="F:ATP hydrolysis activity"/>
    <property type="evidence" value="ECO:0007669"/>
    <property type="project" value="InterPro"/>
</dbReference>
<evidence type="ECO:0000256" key="5">
    <source>
        <dbReference type="ARBA" id="ARBA00022989"/>
    </source>
</evidence>
<dbReference type="SUPFAM" id="SSF81653">
    <property type="entry name" value="Calcium ATPase, transduction domain A"/>
    <property type="match status" value="1"/>
</dbReference>